<dbReference type="PATRIC" id="fig|1339315.3.peg.1649"/>
<comment type="caution">
    <text evidence="1">The sequence shown here is derived from an EMBL/GenBank/DDBJ whole genome shotgun (WGS) entry which is preliminary data.</text>
</comment>
<organism evidence="1 2">
    <name type="scientific">Bacteroides fragilis str. 3988T(B)14</name>
    <dbReference type="NCBI Taxonomy" id="1339315"/>
    <lineage>
        <taxon>Bacteria</taxon>
        <taxon>Pseudomonadati</taxon>
        <taxon>Bacteroidota</taxon>
        <taxon>Bacteroidia</taxon>
        <taxon>Bacteroidales</taxon>
        <taxon>Bacteroidaceae</taxon>
        <taxon>Bacteroides</taxon>
    </lineage>
</organism>
<reference evidence="1 2" key="1">
    <citation type="submission" date="2014-02" db="EMBL/GenBank/DDBJ databases">
        <authorList>
            <person name="Sears C."/>
            <person name="Carroll K."/>
            <person name="Sack B.R."/>
            <person name="Qadri F."/>
            <person name="Myers L.L."/>
            <person name="Chung G.-T."/>
            <person name="Escheverria P."/>
            <person name="Fraser C.M."/>
            <person name="Sadzewicz L."/>
            <person name="Shefchek K.A."/>
            <person name="Tallon L."/>
            <person name="Das S.P."/>
            <person name="Daugherty S."/>
            <person name="Mongodin E.F."/>
        </authorList>
    </citation>
    <scope>NUCLEOTIDE SEQUENCE [LARGE SCALE GENOMIC DNA]</scope>
    <source>
        <strain evidence="2">3988T(B)14</strain>
    </source>
</reference>
<accession>A0A015UN40</accession>
<proteinExistence type="predicted"/>
<dbReference type="EMBL" id="JGCY01000244">
    <property type="protein sequence ID" value="EXY75283.1"/>
    <property type="molecule type" value="Genomic_DNA"/>
</dbReference>
<gene>
    <name evidence="1" type="ORF">M124_0855</name>
</gene>
<evidence type="ECO:0000313" key="2">
    <source>
        <dbReference type="Proteomes" id="UP000020529"/>
    </source>
</evidence>
<protein>
    <submittedName>
        <fullName evidence="1">Uncharacterized protein</fullName>
    </submittedName>
</protein>
<name>A0A015UN40_BACFG</name>
<sequence length="49" mass="5652">MSVVKVLRMGLHSDFFVTSESSACGCQPEDGVFLSDRIWNNNRRYWGKQ</sequence>
<dbReference type="AlphaFoldDB" id="A0A015UN40"/>
<dbReference type="Proteomes" id="UP000020529">
    <property type="component" value="Unassembled WGS sequence"/>
</dbReference>
<evidence type="ECO:0000313" key="1">
    <source>
        <dbReference type="EMBL" id="EXY75283.1"/>
    </source>
</evidence>